<evidence type="ECO:0000313" key="5">
    <source>
        <dbReference type="Proteomes" id="UP000613160"/>
    </source>
</evidence>
<dbReference type="RefSeq" id="WP_188849562.1">
    <property type="nucleotide sequence ID" value="NZ_BMJJ01000002.1"/>
</dbReference>
<dbReference type="Pfam" id="PF00588">
    <property type="entry name" value="SpoU_methylase"/>
    <property type="match status" value="1"/>
</dbReference>
<dbReference type="InterPro" id="IPR029064">
    <property type="entry name" value="Ribosomal_eL30-like_sf"/>
</dbReference>
<proteinExistence type="predicted"/>
<dbReference type="CDD" id="cd18095">
    <property type="entry name" value="SpoU-like_rRNA-MTase"/>
    <property type="match status" value="1"/>
</dbReference>
<keyword evidence="5" id="KW-1185">Reference proteome</keyword>
<organism evidence="4 5">
    <name type="scientific">Aureimonas glaciei</name>
    <dbReference type="NCBI Taxonomy" id="1776957"/>
    <lineage>
        <taxon>Bacteria</taxon>
        <taxon>Pseudomonadati</taxon>
        <taxon>Pseudomonadota</taxon>
        <taxon>Alphaproteobacteria</taxon>
        <taxon>Hyphomicrobiales</taxon>
        <taxon>Aurantimonadaceae</taxon>
        <taxon>Aureimonas</taxon>
    </lineage>
</organism>
<dbReference type="Proteomes" id="UP000613160">
    <property type="component" value="Unassembled WGS sequence"/>
</dbReference>
<keyword evidence="1 4" id="KW-0489">Methyltransferase</keyword>
<accession>A0A916XTU6</accession>
<dbReference type="GO" id="GO:0008173">
    <property type="term" value="F:RNA methyltransferase activity"/>
    <property type="evidence" value="ECO:0007669"/>
    <property type="project" value="InterPro"/>
</dbReference>
<reference evidence="4" key="2">
    <citation type="submission" date="2020-09" db="EMBL/GenBank/DDBJ databases">
        <authorList>
            <person name="Sun Q."/>
            <person name="Zhou Y."/>
        </authorList>
    </citation>
    <scope>NUCLEOTIDE SEQUENCE</scope>
    <source>
        <strain evidence="4">CGMCC 1.15493</strain>
    </source>
</reference>
<dbReference type="GO" id="GO:0003723">
    <property type="term" value="F:RNA binding"/>
    <property type="evidence" value="ECO:0007669"/>
    <property type="project" value="InterPro"/>
</dbReference>
<dbReference type="Gene3D" id="3.40.1280.10">
    <property type="match status" value="1"/>
</dbReference>
<dbReference type="AlphaFoldDB" id="A0A916XTU6"/>
<dbReference type="PANTHER" id="PTHR43191">
    <property type="entry name" value="RRNA METHYLTRANSFERASE 3"/>
    <property type="match status" value="1"/>
</dbReference>
<dbReference type="PANTHER" id="PTHR43191:SF12">
    <property type="entry name" value="RRNA METHYLASE"/>
    <property type="match status" value="1"/>
</dbReference>
<evidence type="ECO:0000256" key="2">
    <source>
        <dbReference type="ARBA" id="ARBA00022679"/>
    </source>
</evidence>
<dbReference type="EMBL" id="BMJJ01000002">
    <property type="protein sequence ID" value="GGD09890.1"/>
    <property type="molecule type" value="Genomic_DNA"/>
</dbReference>
<gene>
    <name evidence="4" type="ORF">GCM10011335_11000</name>
</gene>
<dbReference type="SUPFAM" id="SSF75217">
    <property type="entry name" value="alpha/beta knot"/>
    <property type="match status" value="1"/>
</dbReference>
<evidence type="ECO:0000256" key="1">
    <source>
        <dbReference type="ARBA" id="ARBA00022603"/>
    </source>
</evidence>
<evidence type="ECO:0000313" key="4">
    <source>
        <dbReference type="EMBL" id="GGD09890.1"/>
    </source>
</evidence>
<evidence type="ECO:0000259" key="3">
    <source>
        <dbReference type="Pfam" id="PF00588"/>
    </source>
</evidence>
<reference evidence="4" key="1">
    <citation type="journal article" date="2014" name="Int. J. Syst. Evol. Microbiol.">
        <title>Complete genome sequence of Corynebacterium casei LMG S-19264T (=DSM 44701T), isolated from a smear-ripened cheese.</title>
        <authorList>
            <consortium name="US DOE Joint Genome Institute (JGI-PGF)"/>
            <person name="Walter F."/>
            <person name="Albersmeier A."/>
            <person name="Kalinowski J."/>
            <person name="Ruckert C."/>
        </authorList>
    </citation>
    <scope>NUCLEOTIDE SEQUENCE</scope>
    <source>
        <strain evidence="4">CGMCC 1.15493</strain>
    </source>
</reference>
<dbReference type="InterPro" id="IPR001537">
    <property type="entry name" value="SpoU_MeTrfase"/>
</dbReference>
<dbReference type="GO" id="GO:0032259">
    <property type="term" value="P:methylation"/>
    <property type="evidence" value="ECO:0007669"/>
    <property type="project" value="UniProtKB-KW"/>
</dbReference>
<dbReference type="InterPro" id="IPR029026">
    <property type="entry name" value="tRNA_m1G_MTases_N"/>
</dbReference>
<dbReference type="SUPFAM" id="SSF55315">
    <property type="entry name" value="L30e-like"/>
    <property type="match status" value="1"/>
</dbReference>
<keyword evidence="2" id="KW-0808">Transferase</keyword>
<dbReference type="GO" id="GO:0006396">
    <property type="term" value="P:RNA processing"/>
    <property type="evidence" value="ECO:0007669"/>
    <property type="project" value="InterPro"/>
</dbReference>
<sequence length="274" mass="28661">MTSTEIPIRIHDLEDSRIDAYRDVRERDLVGRKGFIAEGRVVIEPLLASRRFRPLSLLVLENRLAGLAPLLARVPAGVPTYLADRATFDGIAGFSVHRGLLAHGEALADPDEALRLPAIAAAGGTVVVAVGIANHDNIGAIFRNAAAFGADAVLIDETSCDPLYRKAIRVSAGSVFTVPYERVGAADDALARLLDAGFRCLALSPGAAAGLAPLDQPGPAALFLGAEGPGLPAELAARMSAIRIPMVPGFDSINVATAAAVALHRLYSRRPPAD</sequence>
<dbReference type="InterPro" id="IPR051259">
    <property type="entry name" value="rRNA_Methyltransferase"/>
</dbReference>
<name>A0A916XTU6_9HYPH</name>
<protein>
    <submittedName>
        <fullName evidence="4">RNA methyltransferase</fullName>
    </submittedName>
</protein>
<feature type="domain" description="tRNA/rRNA methyltransferase SpoU type" evidence="3">
    <location>
        <begin position="125"/>
        <end position="264"/>
    </location>
</feature>
<dbReference type="InterPro" id="IPR029028">
    <property type="entry name" value="Alpha/beta_knot_MTases"/>
</dbReference>
<comment type="caution">
    <text evidence="4">The sequence shown here is derived from an EMBL/GenBank/DDBJ whole genome shotgun (WGS) entry which is preliminary data.</text>
</comment>